<dbReference type="InterPro" id="IPR043502">
    <property type="entry name" value="DNA/RNA_pol_sf"/>
</dbReference>
<dbReference type="AlphaFoldDB" id="A0A4E0QJH7"/>
<accession>A0A4E0QJH7</accession>
<dbReference type="InterPro" id="IPR000477">
    <property type="entry name" value="RT_dom"/>
</dbReference>
<feature type="domain" description="Reverse transcriptase" evidence="2">
    <location>
        <begin position="127"/>
        <end position="254"/>
    </location>
</feature>
<dbReference type="InterPro" id="IPR025960">
    <property type="entry name" value="RVT_N"/>
</dbReference>
<name>A0A4E0QJH7_9GAMM</name>
<evidence type="ECO:0000313" key="4">
    <source>
        <dbReference type="Proteomes" id="UP000030428"/>
    </source>
</evidence>
<dbReference type="PANTHER" id="PTHR34047:SF10">
    <property type="entry name" value="GROUP II INTRON-ASSOCIATED OPEN READING FRAME"/>
    <property type="match status" value="1"/>
</dbReference>
<dbReference type="Pfam" id="PF13655">
    <property type="entry name" value="RVT_N"/>
    <property type="match status" value="1"/>
</dbReference>
<dbReference type="PROSITE" id="PS50878">
    <property type="entry name" value="RT_POL"/>
    <property type="match status" value="1"/>
</dbReference>
<evidence type="ECO:0000313" key="3">
    <source>
        <dbReference type="EMBL" id="TGN99819.1"/>
    </source>
</evidence>
<reference evidence="3 4" key="1">
    <citation type="journal article" date="2016" name="Front. Microbiol.">
        <title>Single-Cell (Meta-)Genomics of a Dimorphic Candidatus Thiomargarita nelsonii Reveals Genomic Plasticity.</title>
        <authorList>
            <person name="Flood B.E."/>
            <person name="Fliss P."/>
            <person name="Jones D.S."/>
            <person name="Dick G.J."/>
            <person name="Jain S."/>
            <person name="Kaster A.K."/>
            <person name="Winkel M."/>
            <person name="Mussmann M."/>
            <person name="Bailey J."/>
        </authorList>
    </citation>
    <scope>NUCLEOTIDE SEQUENCE [LARGE SCALE GENOMIC DNA]</scope>
    <source>
        <strain evidence="3">Hydrate Ridge</strain>
    </source>
</reference>
<dbReference type="InterPro" id="IPR051083">
    <property type="entry name" value="GrpII_Intron_Splice-Mob/Def"/>
</dbReference>
<evidence type="ECO:0000259" key="2">
    <source>
        <dbReference type="PROSITE" id="PS50878"/>
    </source>
</evidence>
<sequence>MSGFPYLTVTNRDTKVSNLSWQGGIGTSSAFIWGKVRQLVFNLQKRIYKATKSGRYRKAKSLMYLLQNSYYATLLAVRTVTTENFRGKCFCARAKTFTSEGKRTAGVDRVKANTPKRKMALVKDVLDTIQRGWDKYRPMPAKRIYIPKANGKLRPLGIPTIKDRAMQAVTKIALEPFYEAKFESCRYGFRPAMGCHDAIDRITATLLYKQKWVLDADIKGCFDNIDHKFLASQIDAEAKVFARENFCLCNIGDQ</sequence>
<dbReference type="CDD" id="cd01651">
    <property type="entry name" value="RT_G2_intron"/>
    <property type="match status" value="1"/>
</dbReference>
<organism evidence="3 4">
    <name type="scientific">Candidatus Thiomargarita nelsonii</name>
    <dbReference type="NCBI Taxonomy" id="1003181"/>
    <lineage>
        <taxon>Bacteria</taxon>
        <taxon>Pseudomonadati</taxon>
        <taxon>Pseudomonadota</taxon>
        <taxon>Gammaproteobacteria</taxon>
        <taxon>Thiotrichales</taxon>
        <taxon>Thiotrichaceae</taxon>
        <taxon>Thiomargarita</taxon>
    </lineage>
</organism>
<dbReference type="SUPFAM" id="SSF56672">
    <property type="entry name" value="DNA/RNA polymerases"/>
    <property type="match status" value="1"/>
</dbReference>
<comment type="similarity">
    <text evidence="1">Belongs to the bacterial reverse transcriptase family.</text>
</comment>
<dbReference type="Proteomes" id="UP000030428">
    <property type="component" value="Unassembled WGS sequence"/>
</dbReference>
<dbReference type="Pfam" id="PF00078">
    <property type="entry name" value="RVT_1"/>
    <property type="match status" value="1"/>
</dbReference>
<evidence type="ECO:0000256" key="1">
    <source>
        <dbReference type="ARBA" id="ARBA00034120"/>
    </source>
</evidence>
<protein>
    <recommendedName>
        <fullName evidence="2">Reverse transcriptase domain-containing protein</fullName>
    </recommendedName>
</protein>
<gene>
    <name evidence="3" type="ORF">PN36_33260</name>
</gene>
<comment type="caution">
    <text evidence="3">The sequence shown here is derived from an EMBL/GenBank/DDBJ whole genome shotgun (WGS) entry which is preliminary data.</text>
</comment>
<proteinExistence type="inferred from homology"/>
<dbReference type="PANTHER" id="PTHR34047">
    <property type="entry name" value="NUCLEAR INTRON MATURASE 1, MITOCHONDRIAL-RELATED"/>
    <property type="match status" value="1"/>
</dbReference>
<dbReference type="EMBL" id="JSZA02000333">
    <property type="protein sequence ID" value="TGN99819.1"/>
    <property type="molecule type" value="Genomic_DNA"/>
</dbReference>
<keyword evidence="4" id="KW-1185">Reference proteome</keyword>